<keyword evidence="1" id="KW-0732">Signal</keyword>
<dbReference type="AlphaFoldDB" id="A0A0T9KIR1"/>
<evidence type="ECO:0000313" key="3">
    <source>
        <dbReference type="Proteomes" id="UP000045824"/>
    </source>
</evidence>
<feature type="signal peptide" evidence="1">
    <location>
        <begin position="1"/>
        <end position="24"/>
    </location>
</feature>
<dbReference type="RefSeq" id="WP_049556923.1">
    <property type="nucleotide sequence ID" value="NZ_CABMLW010000002.1"/>
</dbReference>
<gene>
    <name evidence="2" type="ORF">ERS008491_00262</name>
</gene>
<protein>
    <submittedName>
        <fullName evidence="2">Beta-fimbriae major subunit</fullName>
    </submittedName>
</protein>
<dbReference type="Proteomes" id="UP000045824">
    <property type="component" value="Unassembled WGS sequence"/>
</dbReference>
<evidence type="ECO:0000313" key="2">
    <source>
        <dbReference type="EMBL" id="CNE04099.1"/>
    </source>
</evidence>
<proteinExistence type="predicted"/>
<feature type="chain" id="PRO_5030019076" evidence="1">
    <location>
        <begin position="25"/>
        <end position="216"/>
    </location>
</feature>
<evidence type="ECO:0000256" key="1">
    <source>
        <dbReference type="SAM" id="SignalP"/>
    </source>
</evidence>
<name>A0A0T9KIR1_YERKR</name>
<dbReference type="Pfam" id="PF06551">
    <property type="entry name" value="DUF1120"/>
    <property type="match status" value="1"/>
</dbReference>
<dbReference type="InterPro" id="IPR010546">
    <property type="entry name" value="DUF1120"/>
</dbReference>
<reference evidence="2 3" key="1">
    <citation type="submission" date="2015-03" db="EMBL/GenBank/DDBJ databases">
        <authorList>
            <person name="Murphy D."/>
        </authorList>
    </citation>
    <scope>NUCLEOTIDE SEQUENCE [LARGE SCALE GENOMIC DNA]</scope>
    <source>
        <strain evidence="2 3">FCF326</strain>
    </source>
</reference>
<organism evidence="2 3">
    <name type="scientific">Yersinia kristensenii</name>
    <dbReference type="NCBI Taxonomy" id="28152"/>
    <lineage>
        <taxon>Bacteria</taxon>
        <taxon>Pseudomonadati</taxon>
        <taxon>Pseudomonadota</taxon>
        <taxon>Gammaproteobacteria</taxon>
        <taxon>Enterobacterales</taxon>
        <taxon>Yersiniaceae</taxon>
        <taxon>Yersinia</taxon>
    </lineage>
</organism>
<dbReference type="EMBL" id="CPYI01000001">
    <property type="protein sequence ID" value="CNE04099.1"/>
    <property type="molecule type" value="Genomic_DNA"/>
</dbReference>
<accession>A0A0T9KIR1</accession>
<sequence length="216" mass="22383">MVMKSLIIKSAILSSLLLGVAAHAAAPTAELKVKGNLGIPTCTINAPDGGIYNVGEISSSQIKSGTAVTVLPSITKTWTVTCDSVTYLSLNAIDNRKASVSDNTGIHNFGLGFVNGSGKLGFYKTTMSNGTVDGVSSLLYFIDANNILQGGHTLETLTNNFRFGWSENATTAKAGKVFSADFTVIPTLAGSTTMGGAITENINIDGSATMNFSFGI</sequence>